<dbReference type="GO" id="GO:0005549">
    <property type="term" value="F:odorant binding"/>
    <property type="evidence" value="ECO:0007669"/>
    <property type="project" value="InterPro"/>
</dbReference>
<dbReference type="InterPro" id="IPR004117">
    <property type="entry name" value="7tm6_olfct_rcpt"/>
</dbReference>
<keyword evidence="4" id="KW-0812">Transmembrane</keyword>
<keyword evidence="8" id="KW-0675">Receptor</keyword>
<keyword evidence="9" id="KW-0807">Transducer</keyword>
<keyword evidence="5" id="KW-0552">Olfaction</keyword>
<evidence type="ECO:0000256" key="9">
    <source>
        <dbReference type="ARBA" id="ARBA00023224"/>
    </source>
</evidence>
<protein>
    <recommendedName>
        <fullName evidence="12">Odorant receptor</fullName>
    </recommendedName>
</protein>
<accession>A0A653CAU5</accession>
<keyword evidence="6" id="KW-1133">Transmembrane helix</keyword>
<evidence type="ECO:0000256" key="5">
    <source>
        <dbReference type="ARBA" id="ARBA00022725"/>
    </source>
</evidence>
<organism evidence="10 11">
    <name type="scientific">Callosobruchus maculatus</name>
    <name type="common">Southern cowpea weevil</name>
    <name type="synonym">Pulse bruchid</name>
    <dbReference type="NCBI Taxonomy" id="64391"/>
    <lineage>
        <taxon>Eukaryota</taxon>
        <taxon>Metazoa</taxon>
        <taxon>Ecdysozoa</taxon>
        <taxon>Arthropoda</taxon>
        <taxon>Hexapoda</taxon>
        <taxon>Insecta</taxon>
        <taxon>Pterygota</taxon>
        <taxon>Neoptera</taxon>
        <taxon>Endopterygota</taxon>
        <taxon>Coleoptera</taxon>
        <taxon>Polyphaga</taxon>
        <taxon>Cucujiformia</taxon>
        <taxon>Chrysomeloidea</taxon>
        <taxon>Chrysomelidae</taxon>
        <taxon>Bruchinae</taxon>
        <taxon>Bruchini</taxon>
        <taxon>Callosobruchus</taxon>
    </lineage>
</organism>
<evidence type="ECO:0000256" key="4">
    <source>
        <dbReference type="ARBA" id="ARBA00022692"/>
    </source>
</evidence>
<dbReference type="GO" id="GO:0004984">
    <property type="term" value="F:olfactory receptor activity"/>
    <property type="evidence" value="ECO:0007669"/>
    <property type="project" value="InterPro"/>
</dbReference>
<keyword evidence="3" id="KW-0716">Sensory transduction</keyword>
<reference evidence="10 11" key="1">
    <citation type="submission" date="2019-01" db="EMBL/GenBank/DDBJ databases">
        <authorList>
            <person name="Sayadi A."/>
        </authorList>
    </citation>
    <scope>NUCLEOTIDE SEQUENCE [LARGE SCALE GENOMIC DNA]</scope>
</reference>
<evidence type="ECO:0000256" key="2">
    <source>
        <dbReference type="ARBA" id="ARBA00022475"/>
    </source>
</evidence>
<name>A0A653CAU5_CALMS</name>
<evidence type="ECO:0008006" key="12">
    <source>
        <dbReference type="Google" id="ProtNLM"/>
    </source>
</evidence>
<sequence>MIMRKADVKLCAEGALHIVAVLYMFSFCYCIPAQDMSNQISNLAISAYLSDWQSHTKNSKDIMLVIIVTQKHFEISAGGIIPLNMQTLLAACKAMVSYSLFLRTVDGSAN</sequence>
<dbReference type="Pfam" id="PF02949">
    <property type="entry name" value="7tm_6"/>
    <property type="match status" value="1"/>
</dbReference>
<evidence type="ECO:0000256" key="8">
    <source>
        <dbReference type="ARBA" id="ARBA00023170"/>
    </source>
</evidence>
<dbReference type="Proteomes" id="UP000410492">
    <property type="component" value="Unassembled WGS sequence"/>
</dbReference>
<proteinExistence type="predicted"/>
<evidence type="ECO:0000256" key="1">
    <source>
        <dbReference type="ARBA" id="ARBA00004651"/>
    </source>
</evidence>
<keyword evidence="7" id="KW-0472">Membrane</keyword>
<dbReference type="PANTHER" id="PTHR21137">
    <property type="entry name" value="ODORANT RECEPTOR"/>
    <property type="match status" value="1"/>
</dbReference>
<evidence type="ECO:0000313" key="11">
    <source>
        <dbReference type="Proteomes" id="UP000410492"/>
    </source>
</evidence>
<keyword evidence="11" id="KW-1185">Reference proteome</keyword>
<evidence type="ECO:0000256" key="6">
    <source>
        <dbReference type="ARBA" id="ARBA00022989"/>
    </source>
</evidence>
<dbReference type="GO" id="GO:0005886">
    <property type="term" value="C:plasma membrane"/>
    <property type="evidence" value="ECO:0007669"/>
    <property type="project" value="UniProtKB-SubCell"/>
</dbReference>
<keyword evidence="2" id="KW-1003">Cell membrane</keyword>
<comment type="subcellular location">
    <subcellularLocation>
        <location evidence="1">Cell membrane</location>
        <topology evidence="1">Multi-pass membrane protein</topology>
    </subcellularLocation>
</comment>
<dbReference type="OrthoDB" id="6784258at2759"/>
<dbReference type="EMBL" id="CAACVG010007365">
    <property type="protein sequence ID" value="VEN45061.1"/>
    <property type="molecule type" value="Genomic_DNA"/>
</dbReference>
<dbReference type="AlphaFoldDB" id="A0A653CAU5"/>
<evidence type="ECO:0000256" key="3">
    <source>
        <dbReference type="ARBA" id="ARBA00022606"/>
    </source>
</evidence>
<evidence type="ECO:0000313" key="10">
    <source>
        <dbReference type="EMBL" id="VEN45061.1"/>
    </source>
</evidence>
<dbReference type="PANTHER" id="PTHR21137:SF35">
    <property type="entry name" value="ODORANT RECEPTOR 19A-RELATED"/>
    <property type="match status" value="1"/>
</dbReference>
<gene>
    <name evidence="10" type="ORF">CALMAC_LOCUS7643</name>
</gene>
<evidence type="ECO:0000256" key="7">
    <source>
        <dbReference type="ARBA" id="ARBA00023136"/>
    </source>
</evidence>
<dbReference type="GO" id="GO:0007165">
    <property type="term" value="P:signal transduction"/>
    <property type="evidence" value="ECO:0007669"/>
    <property type="project" value="UniProtKB-KW"/>
</dbReference>